<dbReference type="Gene3D" id="3.50.50.60">
    <property type="entry name" value="FAD/NAD(P)-binding domain"/>
    <property type="match status" value="1"/>
</dbReference>
<evidence type="ECO:0000256" key="2">
    <source>
        <dbReference type="ARBA" id="ARBA00022630"/>
    </source>
</evidence>
<dbReference type="Pfam" id="PF01494">
    <property type="entry name" value="FAD_binding_3"/>
    <property type="match status" value="1"/>
</dbReference>
<sequence>MAESRLKVIIAGAGIAGLATAVALRQLPFVDVELYERSLELKELGASIALSPNVRDPTDFGLRTLERLGVNNALDDKVAFRGPAGLPMIYRHWKTNEVVSVDHFQDVSNPLHQTARFHRRHLHQSLLAHVPRVLIHLGKKVSGAQVADGAVRLEFDDGTVAKGDLLIGADGLNSKVRKAFNPNFELSYTNRTALRATFDTSLVQDIPDLPVDSTHWWGPDRNFFASRLGRNQFTVVGMYNPANIPERYQDHQNNAINTWNDEGSIELFRKLYEDWNPVVKALTEATPSVRRFPNYAGQHIPTWVFESRVTLVGDAAHAHGGAHATGGSLALDDSYALYLALHHTIPDWQASKPSTQQLQKALKLYEETRRPHTDKLLYSVLAGRDVQPPKDDEELRQRMLNRASTLWLSEHDVVRTFSSVVAAQRESTVVAESRL</sequence>
<dbReference type="PANTHER" id="PTHR13789">
    <property type="entry name" value="MONOOXYGENASE"/>
    <property type="match status" value="1"/>
</dbReference>
<dbReference type="PANTHER" id="PTHR13789:SF309">
    <property type="entry name" value="PUTATIVE (AFU_ORTHOLOGUE AFUA_6G14510)-RELATED"/>
    <property type="match status" value="1"/>
</dbReference>
<dbReference type="InterPro" id="IPR050493">
    <property type="entry name" value="FAD-dep_Monooxygenase_BioMet"/>
</dbReference>
<evidence type="ECO:0000256" key="4">
    <source>
        <dbReference type="ARBA" id="ARBA00023002"/>
    </source>
</evidence>
<accession>A0AA38WVR4</accession>
<evidence type="ECO:0000256" key="1">
    <source>
        <dbReference type="ARBA" id="ARBA00007992"/>
    </source>
</evidence>
<evidence type="ECO:0000313" key="8">
    <source>
        <dbReference type="Proteomes" id="UP001172673"/>
    </source>
</evidence>
<dbReference type="SUPFAM" id="SSF54373">
    <property type="entry name" value="FAD-linked reductases, C-terminal domain"/>
    <property type="match status" value="1"/>
</dbReference>
<feature type="domain" description="FAD-binding" evidence="6">
    <location>
        <begin position="162"/>
        <end position="375"/>
    </location>
</feature>
<keyword evidence="5" id="KW-0503">Monooxygenase</keyword>
<dbReference type="GO" id="GO:0071949">
    <property type="term" value="F:FAD binding"/>
    <property type="evidence" value="ECO:0007669"/>
    <property type="project" value="InterPro"/>
</dbReference>
<dbReference type="SUPFAM" id="SSF51905">
    <property type="entry name" value="FAD/NAD(P)-binding domain"/>
    <property type="match status" value="1"/>
</dbReference>
<evidence type="ECO:0000259" key="6">
    <source>
        <dbReference type="Pfam" id="PF01494"/>
    </source>
</evidence>
<keyword evidence="3" id="KW-0274">FAD</keyword>
<keyword evidence="4" id="KW-0560">Oxidoreductase</keyword>
<organism evidence="7 8">
    <name type="scientific">Cladophialophora chaetospira</name>
    <dbReference type="NCBI Taxonomy" id="386627"/>
    <lineage>
        <taxon>Eukaryota</taxon>
        <taxon>Fungi</taxon>
        <taxon>Dikarya</taxon>
        <taxon>Ascomycota</taxon>
        <taxon>Pezizomycotina</taxon>
        <taxon>Eurotiomycetes</taxon>
        <taxon>Chaetothyriomycetidae</taxon>
        <taxon>Chaetothyriales</taxon>
        <taxon>Herpotrichiellaceae</taxon>
        <taxon>Cladophialophora</taxon>
    </lineage>
</organism>
<comment type="similarity">
    <text evidence="1">Belongs to the paxM FAD-dependent monooxygenase family.</text>
</comment>
<dbReference type="Proteomes" id="UP001172673">
    <property type="component" value="Unassembled WGS sequence"/>
</dbReference>
<gene>
    <name evidence="7" type="ORF">H2200_013469</name>
</gene>
<reference evidence="7" key="1">
    <citation type="submission" date="2022-10" db="EMBL/GenBank/DDBJ databases">
        <title>Culturing micro-colonial fungi from biological soil crusts in the Mojave desert and describing Neophaeococcomyces mojavensis, and introducing the new genera and species Taxawa tesnikishii.</title>
        <authorList>
            <person name="Kurbessoian T."/>
            <person name="Stajich J.E."/>
        </authorList>
    </citation>
    <scope>NUCLEOTIDE SEQUENCE</scope>
    <source>
        <strain evidence="7">TK_41</strain>
    </source>
</reference>
<protein>
    <recommendedName>
        <fullName evidence="6">FAD-binding domain-containing protein</fullName>
    </recommendedName>
</protein>
<evidence type="ECO:0000256" key="3">
    <source>
        <dbReference type="ARBA" id="ARBA00022827"/>
    </source>
</evidence>
<name>A0AA38WVR4_9EURO</name>
<dbReference type="AlphaFoldDB" id="A0AA38WVR4"/>
<dbReference type="GO" id="GO:0004497">
    <property type="term" value="F:monooxygenase activity"/>
    <property type="evidence" value="ECO:0007669"/>
    <property type="project" value="UniProtKB-KW"/>
</dbReference>
<comment type="caution">
    <text evidence="7">The sequence shown here is derived from an EMBL/GenBank/DDBJ whole genome shotgun (WGS) entry which is preliminary data.</text>
</comment>
<proteinExistence type="inferred from homology"/>
<dbReference type="InterPro" id="IPR002938">
    <property type="entry name" value="FAD-bd"/>
</dbReference>
<keyword evidence="8" id="KW-1185">Reference proteome</keyword>
<dbReference type="InterPro" id="IPR036188">
    <property type="entry name" value="FAD/NAD-bd_sf"/>
</dbReference>
<dbReference type="PRINTS" id="PR00420">
    <property type="entry name" value="RNGMNOXGNASE"/>
</dbReference>
<evidence type="ECO:0000313" key="7">
    <source>
        <dbReference type="EMBL" id="KAJ9602109.1"/>
    </source>
</evidence>
<dbReference type="EMBL" id="JAPDRK010000029">
    <property type="protein sequence ID" value="KAJ9602109.1"/>
    <property type="molecule type" value="Genomic_DNA"/>
</dbReference>
<evidence type="ECO:0000256" key="5">
    <source>
        <dbReference type="ARBA" id="ARBA00023033"/>
    </source>
</evidence>
<keyword evidence="2" id="KW-0285">Flavoprotein</keyword>